<accession>A0A8H2M4P5</accession>
<keyword evidence="6 7" id="KW-0472">Membrane</keyword>
<evidence type="ECO:0000256" key="6">
    <source>
        <dbReference type="ARBA" id="ARBA00023136"/>
    </source>
</evidence>
<dbReference type="PRINTS" id="PR00812">
    <property type="entry name" value="BCTERIALGSPF"/>
</dbReference>
<organism evidence="9 10">
    <name type="scientific">Urinicoccus massiliensis</name>
    <dbReference type="NCBI Taxonomy" id="1723382"/>
    <lineage>
        <taxon>Bacteria</taxon>
        <taxon>Bacillati</taxon>
        <taxon>Bacillota</taxon>
        <taxon>Tissierellia</taxon>
        <taxon>Tissierellales</taxon>
        <taxon>Peptoniphilaceae</taxon>
        <taxon>Urinicoccus</taxon>
    </lineage>
</organism>
<reference evidence="9 10" key="1">
    <citation type="submission" date="2019-02" db="EMBL/GenBank/DDBJ databases">
        <authorList>
            <consortium name="Pathogen Informatics"/>
        </authorList>
    </citation>
    <scope>NUCLEOTIDE SEQUENCE [LARGE SCALE GENOMIC DNA]</scope>
    <source>
        <strain evidence="9 10">3012STDY7089603</strain>
    </source>
</reference>
<feature type="domain" description="Type II secretion system protein GspF" evidence="8">
    <location>
        <begin position="61"/>
        <end position="182"/>
    </location>
</feature>
<feature type="transmembrane region" description="Helical" evidence="7">
    <location>
        <begin position="154"/>
        <end position="178"/>
    </location>
</feature>
<dbReference type="PANTHER" id="PTHR30012">
    <property type="entry name" value="GENERAL SECRETION PATHWAY PROTEIN"/>
    <property type="match status" value="1"/>
</dbReference>
<evidence type="ECO:0000256" key="2">
    <source>
        <dbReference type="ARBA" id="ARBA00005745"/>
    </source>
</evidence>
<evidence type="ECO:0000256" key="3">
    <source>
        <dbReference type="ARBA" id="ARBA00022475"/>
    </source>
</evidence>
<keyword evidence="3" id="KW-1003">Cell membrane</keyword>
<feature type="domain" description="Type II secretion system protein GspF" evidence="8">
    <location>
        <begin position="263"/>
        <end position="384"/>
    </location>
</feature>
<evidence type="ECO:0000313" key="9">
    <source>
        <dbReference type="EMBL" id="VFB16404.1"/>
    </source>
</evidence>
<keyword evidence="5 7" id="KW-1133">Transmembrane helix</keyword>
<keyword evidence="10" id="KW-1185">Reference proteome</keyword>
<feature type="transmembrane region" description="Helical" evidence="7">
    <location>
        <begin position="212"/>
        <end position="231"/>
    </location>
</feature>
<dbReference type="InterPro" id="IPR018076">
    <property type="entry name" value="T2SS_GspF_dom"/>
</dbReference>
<dbReference type="InterPro" id="IPR042094">
    <property type="entry name" value="T2SS_GspF_sf"/>
</dbReference>
<evidence type="ECO:0000313" key="10">
    <source>
        <dbReference type="Proteomes" id="UP000377798"/>
    </source>
</evidence>
<dbReference type="InterPro" id="IPR003004">
    <property type="entry name" value="GspF/PilC"/>
</dbReference>
<evidence type="ECO:0000256" key="4">
    <source>
        <dbReference type="ARBA" id="ARBA00022692"/>
    </source>
</evidence>
<comment type="caution">
    <text evidence="9">The sequence shown here is derived from an EMBL/GenBank/DDBJ whole genome shotgun (WGS) entry which is preliminary data.</text>
</comment>
<keyword evidence="4 7" id="KW-0812">Transmembrane</keyword>
<protein>
    <submittedName>
        <fullName evidence="9">Type IV pilin biogenesis protein</fullName>
    </submittedName>
</protein>
<dbReference type="PANTHER" id="PTHR30012:SF0">
    <property type="entry name" value="TYPE II SECRETION SYSTEM PROTEIN F-RELATED"/>
    <property type="match status" value="1"/>
</dbReference>
<proteinExistence type="inferred from homology"/>
<evidence type="ECO:0000259" key="8">
    <source>
        <dbReference type="Pfam" id="PF00482"/>
    </source>
</evidence>
<dbReference type="RefSeq" id="WP_131749013.1">
    <property type="nucleotide sequence ID" value="NZ_CAACYI010000001.1"/>
</dbReference>
<evidence type="ECO:0000256" key="7">
    <source>
        <dbReference type="SAM" id="Phobius"/>
    </source>
</evidence>
<dbReference type="Proteomes" id="UP000377798">
    <property type="component" value="Unassembled WGS sequence"/>
</dbReference>
<comment type="similarity">
    <text evidence="2">Belongs to the GSP F family.</text>
</comment>
<dbReference type="EMBL" id="CAACYI010000001">
    <property type="protein sequence ID" value="VFB16404.1"/>
    <property type="molecule type" value="Genomic_DNA"/>
</dbReference>
<evidence type="ECO:0000256" key="5">
    <source>
        <dbReference type="ARBA" id="ARBA00022989"/>
    </source>
</evidence>
<name>A0A8H2M4P5_9FIRM</name>
<dbReference type="GO" id="GO:0005886">
    <property type="term" value="C:plasma membrane"/>
    <property type="evidence" value="ECO:0007669"/>
    <property type="project" value="UniProtKB-SubCell"/>
</dbReference>
<evidence type="ECO:0000256" key="1">
    <source>
        <dbReference type="ARBA" id="ARBA00004651"/>
    </source>
</evidence>
<dbReference type="AlphaFoldDB" id="A0A8H2M4P5"/>
<dbReference type="Pfam" id="PF00482">
    <property type="entry name" value="T2SSF"/>
    <property type="match status" value="2"/>
</dbReference>
<sequence length="392" mass="45333">MKFKYKGFSKDQEIISGEITCRNKEEALLYLKNREILPIKISQVFLSLSPRVFSEYELSNFSRECYFLLSGGLSLTETFKLLKGQARKKKHALFYQDCLDQLYLGENLSAIFKKWKLPDLFISSFEVAENSGLLLDMFKELGEYYQQQSDIKKAFINAISYPVLLIIVMTGMVQFLSIHVLPIFEELFIQRQVILPWQTKVLLFLARGVRNYSVAFLIAFLGLLLAFYLALKNKNFKYRVDYLVYHFPVFSKISQHQLTMRLSRNLYLLLQGGQDILTAFTIMEKSTGNLYLKDVYGQIQKELVAGRDLWHSLGQQKIFLPTFPALVRVGEEAGSLKETFSHSSLLYQNDFLNLCKKLNTLIEPVLLILLSVVVAFIVISIISPMFEMINQF</sequence>
<feature type="transmembrane region" description="Helical" evidence="7">
    <location>
        <begin position="365"/>
        <end position="386"/>
    </location>
</feature>
<gene>
    <name evidence="9" type="primary">gspF</name>
    <name evidence="9" type="ORF">NCTC13150_00929</name>
</gene>
<dbReference type="Gene3D" id="1.20.81.30">
    <property type="entry name" value="Type II secretion system (T2SS), domain F"/>
    <property type="match status" value="2"/>
</dbReference>
<comment type="subcellular location">
    <subcellularLocation>
        <location evidence="1">Cell membrane</location>
        <topology evidence="1">Multi-pass membrane protein</topology>
    </subcellularLocation>
</comment>